<dbReference type="FunFam" id="3.30.70.270:FF:000020">
    <property type="entry name" value="Transposon Tf2-6 polyprotein-like Protein"/>
    <property type="match status" value="1"/>
</dbReference>
<dbReference type="PaxDb" id="3635-A0A1U8NIZ7"/>
<dbReference type="Proteomes" id="UP000818029">
    <property type="component" value="Chromosome A04"/>
</dbReference>
<dbReference type="PANTHER" id="PTHR37984:SF5">
    <property type="entry name" value="PROTEIN NYNRIN-LIKE"/>
    <property type="match status" value="1"/>
</dbReference>
<dbReference type="GeneID" id="107947837"/>
<dbReference type="KEGG" id="ghi:107947837"/>
<dbReference type="PANTHER" id="PTHR37984">
    <property type="entry name" value="PROTEIN CBG26694"/>
    <property type="match status" value="1"/>
</dbReference>
<keyword evidence="3" id="KW-1185">Reference proteome</keyword>
<dbReference type="OrthoDB" id="1191267at2759"/>
<dbReference type="InterPro" id="IPR050951">
    <property type="entry name" value="Retrovirus_Pol_polyprotein"/>
</dbReference>
<evidence type="ECO:0000313" key="4">
    <source>
        <dbReference type="RefSeq" id="XP_016737839.1"/>
    </source>
</evidence>
<dbReference type="RefSeq" id="XP_016737839.1">
    <property type="nucleotide sequence ID" value="XM_016882350.1"/>
</dbReference>
<reference evidence="4" key="2">
    <citation type="submission" date="2025-08" db="UniProtKB">
        <authorList>
            <consortium name="RefSeq"/>
        </authorList>
    </citation>
    <scope>IDENTIFICATION</scope>
</reference>
<dbReference type="InterPro" id="IPR043128">
    <property type="entry name" value="Rev_trsase/Diguanyl_cyclase"/>
</dbReference>
<dbReference type="GO" id="GO:0003824">
    <property type="term" value="F:catalytic activity"/>
    <property type="evidence" value="ECO:0007669"/>
    <property type="project" value="UniProtKB-KW"/>
</dbReference>
<dbReference type="InterPro" id="IPR041577">
    <property type="entry name" value="RT_RNaseH_2"/>
</dbReference>
<name>A0A1U8NIZ7_GOSHI</name>
<evidence type="ECO:0000313" key="3">
    <source>
        <dbReference type="Proteomes" id="UP000818029"/>
    </source>
</evidence>
<organism evidence="3 4">
    <name type="scientific">Gossypium hirsutum</name>
    <name type="common">Upland cotton</name>
    <name type="synonym">Gossypium mexicanum</name>
    <dbReference type="NCBI Taxonomy" id="3635"/>
    <lineage>
        <taxon>Eukaryota</taxon>
        <taxon>Viridiplantae</taxon>
        <taxon>Streptophyta</taxon>
        <taxon>Embryophyta</taxon>
        <taxon>Tracheophyta</taxon>
        <taxon>Spermatophyta</taxon>
        <taxon>Magnoliopsida</taxon>
        <taxon>eudicotyledons</taxon>
        <taxon>Gunneridae</taxon>
        <taxon>Pentapetalae</taxon>
        <taxon>rosids</taxon>
        <taxon>malvids</taxon>
        <taxon>Malvales</taxon>
        <taxon>Malvaceae</taxon>
        <taxon>Malvoideae</taxon>
        <taxon>Gossypium</taxon>
    </lineage>
</organism>
<dbReference type="Pfam" id="PF17919">
    <property type="entry name" value="RT_RNaseH_2"/>
    <property type="match status" value="1"/>
</dbReference>
<dbReference type="InterPro" id="IPR043502">
    <property type="entry name" value="DNA/RNA_pol_sf"/>
</dbReference>
<dbReference type="STRING" id="3635.A0A1U8NIZ7"/>
<reference evidence="3" key="1">
    <citation type="journal article" date="2020" name="Nat. Genet.">
        <title>Genomic diversifications of five Gossypium allopolyploid species and their impact on cotton improvement.</title>
        <authorList>
            <person name="Chen Z.J."/>
            <person name="Sreedasyam A."/>
            <person name="Ando A."/>
            <person name="Song Q."/>
            <person name="De Santiago L.M."/>
            <person name="Hulse-Kemp A.M."/>
            <person name="Ding M."/>
            <person name="Ye W."/>
            <person name="Kirkbride R.C."/>
            <person name="Jenkins J."/>
            <person name="Plott C."/>
            <person name="Lovell J."/>
            <person name="Lin Y.M."/>
            <person name="Vaughn R."/>
            <person name="Liu B."/>
            <person name="Simpson S."/>
            <person name="Scheffler B.E."/>
            <person name="Wen L."/>
            <person name="Saski C.A."/>
            <person name="Grover C.E."/>
            <person name="Hu G."/>
            <person name="Conover J.L."/>
            <person name="Carlson J.W."/>
            <person name="Shu S."/>
            <person name="Boston L.B."/>
            <person name="Williams M."/>
            <person name="Peterson D.G."/>
            <person name="McGee K."/>
            <person name="Jones D.C."/>
            <person name="Wendel J.F."/>
            <person name="Stelly D.M."/>
            <person name="Grimwood J."/>
            <person name="Schmutz J."/>
        </authorList>
    </citation>
    <scope>NUCLEOTIDE SEQUENCE [LARGE SCALE GENOMIC DNA]</scope>
    <source>
        <strain evidence="3">cv. TM-1</strain>
    </source>
</reference>
<protein>
    <submittedName>
        <fullName evidence="4">Uncharacterized mitochondrial protein AtMg00860-like</fullName>
    </submittedName>
</protein>
<evidence type="ECO:0000259" key="2">
    <source>
        <dbReference type="Pfam" id="PF17919"/>
    </source>
</evidence>
<proteinExistence type="predicted"/>
<accession>A0A1U8NIZ7</accession>
<sequence>MAPAELKELKSQLQELTDKGFVRPSFSLLGALVLFVKKKDGSMRLVNLSKISTIAEWKPPKKVTEVRSFLGLAGYYRRFVKDFSMIATPMTRLLQKEVKFEWSDKCQRSFEKLKKLLTEAPVLIHPESGKEFVIYSDASLNGLGCVVM</sequence>
<dbReference type="AlphaFoldDB" id="A0A1U8NIZ7"/>
<gene>
    <name evidence="4" type="primary">LOC107947837</name>
</gene>
<evidence type="ECO:0000256" key="1">
    <source>
        <dbReference type="ARBA" id="ARBA00023268"/>
    </source>
</evidence>
<feature type="domain" description="Reverse transcriptase/retrotransposon-derived protein RNase H-like" evidence="2">
    <location>
        <begin position="102"/>
        <end position="147"/>
    </location>
</feature>
<dbReference type="Gene3D" id="3.30.70.270">
    <property type="match status" value="1"/>
</dbReference>
<dbReference type="SUPFAM" id="SSF56672">
    <property type="entry name" value="DNA/RNA polymerases"/>
    <property type="match status" value="2"/>
</dbReference>
<keyword evidence="1" id="KW-0511">Multifunctional enzyme</keyword>